<evidence type="ECO:0000256" key="1">
    <source>
        <dbReference type="SAM" id="Phobius"/>
    </source>
</evidence>
<feature type="transmembrane region" description="Helical" evidence="1">
    <location>
        <begin position="9"/>
        <end position="29"/>
    </location>
</feature>
<feature type="transmembrane region" description="Helical" evidence="1">
    <location>
        <begin position="41"/>
        <end position="63"/>
    </location>
</feature>
<protein>
    <submittedName>
        <fullName evidence="2">Uncharacterized protein</fullName>
    </submittedName>
</protein>
<keyword evidence="1" id="KW-0472">Membrane</keyword>
<gene>
    <name evidence="2" type="ORF">AVDCRST_MAG81-3276</name>
</gene>
<keyword evidence="1" id="KW-1133">Transmembrane helix</keyword>
<dbReference type="AlphaFoldDB" id="A0A6J4VM17"/>
<sequence length="126" mass="13788">MNQNSSKGFLIALSTIRAWLVIVAAVWLLGAIGLGWLVKSFFALIGIILLAPVAIFVGVRWWIQRNLVQGQCPVCASPLAGLNKTQMRCPNCNEPIKVEHKHFSRLTPPGTIDVQAVEVGARTLEE</sequence>
<organism evidence="2">
    <name type="scientific">uncultured Synechococcales cyanobacterium</name>
    <dbReference type="NCBI Taxonomy" id="1936017"/>
    <lineage>
        <taxon>Bacteria</taxon>
        <taxon>Bacillati</taxon>
        <taxon>Cyanobacteriota</taxon>
        <taxon>Cyanophyceae</taxon>
        <taxon>Synechococcales</taxon>
        <taxon>environmental samples</taxon>
    </lineage>
</organism>
<accession>A0A6J4VM17</accession>
<name>A0A6J4VM17_9CYAN</name>
<reference evidence="2" key="1">
    <citation type="submission" date="2020-02" db="EMBL/GenBank/DDBJ databases">
        <authorList>
            <person name="Meier V. D."/>
        </authorList>
    </citation>
    <scope>NUCLEOTIDE SEQUENCE</scope>
    <source>
        <strain evidence="2">AVDCRST_MAG81</strain>
    </source>
</reference>
<proteinExistence type="predicted"/>
<keyword evidence="1" id="KW-0812">Transmembrane</keyword>
<evidence type="ECO:0000313" key="2">
    <source>
        <dbReference type="EMBL" id="CAA9582692.1"/>
    </source>
</evidence>
<dbReference type="EMBL" id="CADCWO010000178">
    <property type="protein sequence ID" value="CAA9582692.1"/>
    <property type="molecule type" value="Genomic_DNA"/>
</dbReference>